<dbReference type="RefSeq" id="WP_311629016.1">
    <property type="nucleotide sequence ID" value="NZ_JAVREN010000004.1"/>
</dbReference>
<comment type="caution">
    <text evidence="1">The sequence shown here is derived from an EMBL/GenBank/DDBJ whole genome shotgun (WGS) entry which is preliminary data.</text>
</comment>
<dbReference type="EMBL" id="JAVREN010000004">
    <property type="protein sequence ID" value="MDT0306097.1"/>
    <property type="molecule type" value="Genomic_DNA"/>
</dbReference>
<keyword evidence="2" id="KW-1185">Reference proteome</keyword>
<dbReference type="Proteomes" id="UP001183388">
    <property type="component" value="Unassembled WGS sequence"/>
</dbReference>
<sequence length="83" mass="8569">MDQPTGDTAEQVPDGPDVAYLVATLALAQIQGVDCSVCGRRLLGLPPEERRPAGVVHHHVLGRLDLVACAADCQVSEAPGGAL</sequence>
<evidence type="ECO:0008006" key="3">
    <source>
        <dbReference type="Google" id="ProtNLM"/>
    </source>
</evidence>
<gene>
    <name evidence="1" type="ORF">RM780_03855</name>
</gene>
<protein>
    <recommendedName>
        <fullName evidence="3">HNH endonuclease</fullName>
    </recommendedName>
</protein>
<proteinExistence type="predicted"/>
<evidence type="ECO:0000313" key="1">
    <source>
        <dbReference type="EMBL" id="MDT0306097.1"/>
    </source>
</evidence>
<evidence type="ECO:0000313" key="2">
    <source>
        <dbReference type="Proteomes" id="UP001183388"/>
    </source>
</evidence>
<reference evidence="2" key="1">
    <citation type="submission" date="2023-07" db="EMBL/GenBank/DDBJ databases">
        <title>30 novel species of actinomycetes from the DSMZ collection.</title>
        <authorList>
            <person name="Nouioui I."/>
        </authorList>
    </citation>
    <scope>NUCLEOTIDE SEQUENCE [LARGE SCALE GENOMIC DNA]</scope>
    <source>
        <strain evidence="2">DSM 44917</strain>
    </source>
</reference>
<name>A0ABU2L406_9ACTN</name>
<accession>A0ABU2L406</accession>
<organism evidence="1 2">
    <name type="scientific">Streptomyces boetiae</name>
    <dbReference type="NCBI Taxonomy" id="3075541"/>
    <lineage>
        <taxon>Bacteria</taxon>
        <taxon>Bacillati</taxon>
        <taxon>Actinomycetota</taxon>
        <taxon>Actinomycetes</taxon>
        <taxon>Kitasatosporales</taxon>
        <taxon>Streptomycetaceae</taxon>
        <taxon>Streptomyces</taxon>
    </lineage>
</organism>